<evidence type="ECO:0000256" key="2">
    <source>
        <dbReference type="ARBA" id="ARBA00005891"/>
    </source>
</evidence>
<sequence>MSFAISNVSFKSLAVVLSYNLRLCRKYSYKTVRRPDSAFVSRKLTAPQVEHMEEKQAPNDLTKHLKAKILATGPITVAEYMREILTNPLSGYYMNRDVFGREGDFITSPEICQIFGELVAVWVVSEWRKLGSPTPFQIVELGPGRGTLARDVLKVLAQFKLSKEFSIHMVEISPYLSKVQAQRLCFSTETINDENSTHYLTGKTASGINIYWHKRLEDVPRKFSIVLAHEFFDALPVHKLQRDGKQWKEILIDVNKADTTDKNKSLPFRYVISKAPTPVSHLYQPIPEETRDSLEYSLDTDRLISMMSDRFECEGGIGLIMDYGHFGENCDTFRAFKKHQLHEPLCAPGTADLTADVDFRQIKRIAEENGKVICFGPVEQGSFLKKMEGDARLEQLLSNALPENHDIIRSGYKMLTDPNQMGKRFKFFSIFPSVLKEHLEKFPVNGFQ</sequence>
<dbReference type="KEGG" id="ccat:101460823"/>
<keyword evidence="4 7" id="KW-0808">Transferase</keyword>
<comment type="subcellular location">
    <subcellularLocation>
        <location evidence="1 7">Mitochondrion</location>
    </subcellularLocation>
</comment>
<dbReference type="EC" id="2.1.1.320" evidence="7"/>
<dbReference type="InterPro" id="IPR038375">
    <property type="entry name" value="NDUFAF7_sf"/>
</dbReference>
<comment type="similarity">
    <text evidence="2 7">Belongs to the NDUFAF7 family.</text>
</comment>
<accession>A0A811U1P9</accession>
<evidence type="ECO:0000256" key="6">
    <source>
        <dbReference type="ARBA" id="ARBA00048612"/>
    </source>
</evidence>
<evidence type="ECO:0000256" key="7">
    <source>
        <dbReference type="RuleBase" id="RU364114"/>
    </source>
</evidence>
<dbReference type="EMBL" id="CAJHJT010000001">
    <property type="protein sequence ID" value="CAD6991185.1"/>
    <property type="molecule type" value="Genomic_DNA"/>
</dbReference>
<dbReference type="SUPFAM" id="SSF53335">
    <property type="entry name" value="S-adenosyl-L-methionine-dependent methyltransferases"/>
    <property type="match status" value="1"/>
</dbReference>
<evidence type="ECO:0000256" key="5">
    <source>
        <dbReference type="ARBA" id="ARBA00023128"/>
    </source>
</evidence>
<gene>
    <name evidence="8" type="ORF">CCAP1982_LOCUS123</name>
</gene>
<dbReference type="Gene3D" id="3.40.50.12710">
    <property type="match status" value="1"/>
</dbReference>
<dbReference type="GO" id="GO:0032259">
    <property type="term" value="P:methylation"/>
    <property type="evidence" value="ECO:0007669"/>
    <property type="project" value="UniProtKB-KW"/>
</dbReference>
<keyword evidence="9" id="KW-1185">Reference proteome</keyword>
<dbReference type="GO" id="GO:0005739">
    <property type="term" value="C:mitochondrion"/>
    <property type="evidence" value="ECO:0007669"/>
    <property type="project" value="UniProtKB-SubCell"/>
</dbReference>
<dbReference type="OrthoDB" id="438553at2759"/>
<dbReference type="PANTHER" id="PTHR12049:SF7">
    <property type="entry name" value="PROTEIN ARGININE METHYLTRANSFERASE NDUFAF7, MITOCHONDRIAL"/>
    <property type="match status" value="1"/>
</dbReference>
<proteinExistence type="inferred from homology"/>
<dbReference type="AlphaFoldDB" id="A0A811U1P9"/>
<evidence type="ECO:0000256" key="1">
    <source>
        <dbReference type="ARBA" id="ARBA00004173"/>
    </source>
</evidence>
<evidence type="ECO:0000313" key="8">
    <source>
        <dbReference type="EMBL" id="CAD6991185.1"/>
    </source>
</evidence>
<comment type="catalytic activity">
    <reaction evidence="6 7">
        <text>L-arginyl-[protein] + 2 S-adenosyl-L-methionine = N(omega),N(omega)'-dimethyl-L-arginyl-[protein] + 2 S-adenosyl-L-homocysteine + 2 H(+)</text>
        <dbReference type="Rhea" id="RHEA:48108"/>
        <dbReference type="Rhea" id="RHEA-COMP:10532"/>
        <dbReference type="Rhea" id="RHEA-COMP:11992"/>
        <dbReference type="ChEBI" id="CHEBI:15378"/>
        <dbReference type="ChEBI" id="CHEBI:29965"/>
        <dbReference type="ChEBI" id="CHEBI:57856"/>
        <dbReference type="ChEBI" id="CHEBI:59789"/>
        <dbReference type="ChEBI" id="CHEBI:88221"/>
        <dbReference type="EC" id="2.1.1.320"/>
    </reaction>
</comment>
<dbReference type="Proteomes" id="UP000606786">
    <property type="component" value="Unassembled WGS sequence"/>
</dbReference>
<name>A0A811U1P9_CERCA</name>
<comment type="function">
    <text evidence="7">Arginine methyltransferase involved in the assembly or stability of mitochondrial NADH:ubiquinone oxidoreductase complex (complex I).</text>
</comment>
<organism evidence="8 9">
    <name type="scientific">Ceratitis capitata</name>
    <name type="common">Mediterranean fruit fly</name>
    <name type="synonym">Tephritis capitata</name>
    <dbReference type="NCBI Taxonomy" id="7213"/>
    <lineage>
        <taxon>Eukaryota</taxon>
        <taxon>Metazoa</taxon>
        <taxon>Ecdysozoa</taxon>
        <taxon>Arthropoda</taxon>
        <taxon>Hexapoda</taxon>
        <taxon>Insecta</taxon>
        <taxon>Pterygota</taxon>
        <taxon>Neoptera</taxon>
        <taxon>Endopterygota</taxon>
        <taxon>Diptera</taxon>
        <taxon>Brachycera</taxon>
        <taxon>Muscomorpha</taxon>
        <taxon>Tephritoidea</taxon>
        <taxon>Tephritidae</taxon>
        <taxon>Ceratitis</taxon>
        <taxon>Ceratitis</taxon>
    </lineage>
</organism>
<dbReference type="InterPro" id="IPR003788">
    <property type="entry name" value="NDUFAF7"/>
</dbReference>
<keyword evidence="5 7" id="KW-0496">Mitochondrion</keyword>
<dbReference type="GO" id="GO:0032981">
    <property type="term" value="P:mitochondrial respiratory chain complex I assembly"/>
    <property type="evidence" value="ECO:0007669"/>
    <property type="project" value="TreeGrafter"/>
</dbReference>
<dbReference type="InterPro" id="IPR029063">
    <property type="entry name" value="SAM-dependent_MTases_sf"/>
</dbReference>
<dbReference type="Pfam" id="PF02636">
    <property type="entry name" value="Methyltransf_28"/>
    <property type="match status" value="1"/>
</dbReference>
<protein>
    <recommendedName>
        <fullName evidence="7">Protein arginine methyltransferase NDUFAF7</fullName>
        <ecNumber evidence="7">2.1.1.320</ecNumber>
    </recommendedName>
</protein>
<dbReference type="PANTHER" id="PTHR12049">
    <property type="entry name" value="PROTEIN ARGININE METHYLTRANSFERASE NDUFAF7, MITOCHONDRIAL"/>
    <property type="match status" value="1"/>
</dbReference>
<evidence type="ECO:0000313" key="9">
    <source>
        <dbReference type="Proteomes" id="UP000606786"/>
    </source>
</evidence>
<keyword evidence="3 7" id="KW-0489">Methyltransferase</keyword>
<evidence type="ECO:0000256" key="3">
    <source>
        <dbReference type="ARBA" id="ARBA00022603"/>
    </source>
</evidence>
<evidence type="ECO:0000256" key="4">
    <source>
        <dbReference type="ARBA" id="ARBA00022679"/>
    </source>
</evidence>
<comment type="caution">
    <text evidence="8">The sequence shown here is derived from an EMBL/GenBank/DDBJ whole genome shotgun (WGS) entry which is preliminary data.</text>
</comment>
<dbReference type="GO" id="GO:0035243">
    <property type="term" value="F:protein-arginine omega-N symmetric methyltransferase activity"/>
    <property type="evidence" value="ECO:0007669"/>
    <property type="project" value="UniProtKB-EC"/>
</dbReference>
<reference evidence="8" key="1">
    <citation type="submission" date="2020-11" db="EMBL/GenBank/DDBJ databases">
        <authorList>
            <person name="Whitehead M."/>
        </authorList>
    </citation>
    <scope>NUCLEOTIDE SEQUENCE</scope>
    <source>
        <strain evidence="8">EGII</strain>
    </source>
</reference>